<dbReference type="EMBL" id="MT141642">
    <property type="protein sequence ID" value="QJA68712.1"/>
    <property type="molecule type" value="Genomic_DNA"/>
</dbReference>
<organism evidence="1">
    <name type="scientific">viral metagenome</name>
    <dbReference type="NCBI Taxonomy" id="1070528"/>
    <lineage>
        <taxon>unclassified sequences</taxon>
        <taxon>metagenomes</taxon>
        <taxon>organismal metagenomes</taxon>
    </lineage>
</organism>
<gene>
    <name evidence="1" type="ORF">MM415A05873_0005</name>
</gene>
<dbReference type="AlphaFoldDB" id="A0A6M3JI05"/>
<proteinExistence type="predicted"/>
<accession>A0A6M3JI05</accession>
<evidence type="ECO:0000313" key="1">
    <source>
        <dbReference type="EMBL" id="QJA68712.1"/>
    </source>
</evidence>
<reference evidence="1" key="1">
    <citation type="submission" date="2020-03" db="EMBL/GenBank/DDBJ databases">
        <title>The deep terrestrial virosphere.</title>
        <authorList>
            <person name="Holmfeldt K."/>
            <person name="Nilsson E."/>
            <person name="Simone D."/>
            <person name="Lopez-Fernandez M."/>
            <person name="Wu X."/>
            <person name="de Brujin I."/>
            <person name="Lundin D."/>
            <person name="Andersson A."/>
            <person name="Bertilsson S."/>
            <person name="Dopson M."/>
        </authorList>
    </citation>
    <scope>NUCLEOTIDE SEQUENCE</scope>
    <source>
        <strain evidence="1">MM415A05873</strain>
    </source>
</reference>
<protein>
    <submittedName>
        <fullName evidence="1">Uncharacterized protein</fullName>
    </submittedName>
</protein>
<name>A0A6M3JI05_9ZZZZ</name>
<sequence length="102" mass="11950">MSSKNNDRANHLLYKLYYSLIMADILYKLGFTPTKANKATLHDFHKRVLGYKSIAGLSHETLSLFINRVLLYWAEKGMFIRNRRGQPYDIEDAELAKIWEVL</sequence>